<evidence type="ECO:0000256" key="9">
    <source>
        <dbReference type="ARBA" id="ARBA00023180"/>
    </source>
</evidence>
<reference evidence="10 11" key="1">
    <citation type="journal article" date="2016" name="Proc. Natl. Acad. Sci. U.S.A.">
        <title>Comparative genomics of biotechnologically important yeasts.</title>
        <authorList>
            <person name="Riley R."/>
            <person name="Haridas S."/>
            <person name="Wolfe K.H."/>
            <person name="Lopes M.R."/>
            <person name="Hittinger C.T."/>
            <person name="Goeker M."/>
            <person name="Salamov A.A."/>
            <person name="Wisecaver J.H."/>
            <person name="Long T.M."/>
            <person name="Calvey C.H."/>
            <person name="Aerts A.L."/>
            <person name="Barry K.W."/>
            <person name="Choi C."/>
            <person name="Clum A."/>
            <person name="Coughlan A.Y."/>
            <person name="Deshpande S."/>
            <person name="Douglass A.P."/>
            <person name="Hanson S.J."/>
            <person name="Klenk H.-P."/>
            <person name="LaButti K.M."/>
            <person name="Lapidus A."/>
            <person name="Lindquist E.A."/>
            <person name="Lipzen A.M."/>
            <person name="Meier-Kolthoff J.P."/>
            <person name="Ohm R.A."/>
            <person name="Otillar R.P."/>
            <person name="Pangilinan J.L."/>
            <person name="Peng Y."/>
            <person name="Rokas A."/>
            <person name="Rosa C.A."/>
            <person name="Scheuner C."/>
            <person name="Sibirny A.A."/>
            <person name="Slot J.C."/>
            <person name="Stielow J.B."/>
            <person name="Sun H."/>
            <person name="Kurtzman C.P."/>
            <person name="Blackwell M."/>
            <person name="Grigoriev I.V."/>
            <person name="Jeffries T.W."/>
        </authorList>
    </citation>
    <scope>NUCLEOTIDE SEQUENCE [LARGE SCALE GENOMIC DNA]</scope>
    <source>
        <strain evidence="11">ATCC 58044 / CBS 1984 / NCYC 433 / NRRL Y-366-8</strain>
    </source>
</reference>
<keyword evidence="6" id="KW-0735">Signal-anchor</keyword>
<keyword evidence="11" id="KW-1185">Reference proteome</keyword>
<accession>A0A1E3P1X5</accession>
<keyword evidence="3" id="KW-0328">Glycosyltransferase</keyword>
<dbReference type="InterPro" id="IPR022751">
    <property type="entry name" value="Alpha_mannosyltransferase"/>
</dbReference>
<evidence type="ECO:0000313" key="10">
    <source>
        <dbReference type="EMBL" id="ODQ59194.1"/>
    </source>
</evidence>
<dbReference type="InterPro" id="IPR029044">
    <property type="entry name" value="Nucleotide-diphossugar_trans"/>
</dbReference>
<dbReference type="STRING" id="683960.A0A1E3P1X5"/>
<evidence type="ECO:0000256" key="7">
    <source>
        <dbReference type="ARBA" id="ARBA00022989"/>
    </source>
</evidence>
<keyword evidence="4 10" id="KW-0808">Transferase</keyword>
<comment type="subcellular location">
    <subcellularLocation>
        <location evidence="1">Membrane</location>
        <topology evidence="1">Single-pass type II membrane protein</topology>
    </subcellularLocation>
</comment>
<proteinExistence type="inferred from homology"/>
<evidence type="ECO:0000256" key="3">
    <source>
        <dbReference type="ARBA" id="ARBA00022676"/>
    </source>
</evidence>
<dbReference type="PANTHER" id="PTHR31392">
    <property type="entry name" value="ALPHA-1,3-MANNOSYLTRANSFERASE MNN1-RELATED"/>
    <property type="match status" value="1"/>
</dbReference>
<comment type="similarity">
    <text evidence="2">Belongs to the MNN1/MNT family.</text>
</comment>
<gene>
    <name evidence="10" type="ORF">WICANDRAFT_84823</name>
</gene>
<dbReference type="GeneID" id="30203036"/>
<keyword evidence="7" id="KW-1133">Transmembrane helix</keyword>
<dbReference type="EMBL" id="KV454211">
    <property type="protein sequence ID" value="ODQ59194.1"/>
    <property type="molecule type" value="Genomic_DNA"/>
</dbReference>
<dbReference type="GO" id="GO:0000033">
    <property type="term" value="F:alpha-1,3-mannosyltransferase activity"/>
    <property type="evidence" value="ECO:0007669"/>
    <property type="project" value="TreeGrafter"/>
</dbReference>
<evidence type="ECO:0000256" key="5">
    <source>
        <dbReference type="ARBA" id="ARBA00022692"/>
    </source>
</evidence>
<dbReference type="Proteomes" id="UP000094112">
    <property type="component" value="Unassembled WGS sequence"/>
</dbReference>
<evidence type="ECO:0000256" key="4">
    <source>
        <dbReference type="ARBA" id="ARBA00022679"/>
    </source>
</evidence>
<keyword evidence="5" id="KW-0812">Transmembrane</keyword>
<evidence type="ECO:0000256" key="6">
    <source>
        <dbReference type="ARBA" id="ARBA00022968"/>
    </source>
</evidence>
<dbReference type="Pfam" id="PF11051">
    <property type="entry name" value="Mannosyl_trans3"/>
    <property type="match status" value="1"/>
</dbReference>
<dbReference type="GO" id="GO:0005794">
    <property type="term" value="C:Golgi apparatus"/>
    <property type="evidence" value="ECO:0007669"/>
    <property type="project" value="TreeGrafter"/>
</dbReference>
<evidence type="ECO:0000256" key="8">
    <source>
        <dbReference type="ARBA" id="ARBA00023136"/>
    </source>
</evidence>
<organism evidence="10 11">
    <name type="scientific">Wickerhamomyces anomalus (strain ATCC 58044 / CBS 1984 / NCYC 433 / NRRL Y-366-8)</name>
    <name type="common">Yeast</name>
    <name type="synonym">Hansenula anomala</name>
    <dbReference type="NCBI Taxonomy" id="683960"/>
    <lineage>
        <taxon>Eukaryota</taxon>
        <taxon>Fungi</taxon>
        <taxon>Dikarya</taxon>
        <taxon>Ascomycota</taxon>
        <taxon>Saccharomycotina</taxon>
        <taxon>Saccharomycetes</taxon>
        <taxon>Phaffomycetales</taxon>
        <taxon>Wickerhamomycetaceae</taxon>
        <taxon>Wickerhamomyces</taxon>
    </lineage>
</organism>
<dbReference type="GO" id="GO:0006493">
    <property type="term" value="P:protein O-linked glycosylation"/>
    <property type="evidence" value="ECO:0007669"/>
    <property type="project" value="TreeGrafter"/>
</dbReference>
<keyword evidence="9" id="KW-0325">Glycoprotein</keyword>
<dbReference type="OrthoDB" id="430354at2759"/>
<name>A0A1E3P1X5_WICAA</name>
<keyword evidence="8" id="KW-0472">Membrane</keyword>
<dbReference type="AlphaFoldDB" id="A0A1E3P1X5"/>
<dbReference type="SUPFAM" id="SSF53448">
    <property type="entry name" value="Nucleotide-diphospho-sugar transferases"/>
    <property type="match status" value="1"/>
</dbReference>
<evidence type="ECO:0000313" key="11">
    <source>
        <dbReference type="Proteomes" id="UP000094112"/>
    </source>
</evidence>
<evidence type="ECO:0000256" key="2">
    <source>
        <dbReference type="ARBA" id="ARBA00009105"/>
    </source>
</evidence>
<dbReference type="GO" id="GO:0016020">
    <property type="term" value="C:membrane"/>
    <property type="evidence" value="ECO:0007669"/>
    <property type="project" value="UniProtKB-SubCell"/>
</dbReference>
<sequence>MARIKHNSNSDLLAGSLKTDLCSNYFESLYSENKNWKIKEFSKRKSLFGGKNAVIKSIQHLRIYNQCFINSPSSKNNSAHIDLKDIEKKLYPSFTRESPIFTRWDGTIYDGVFPQISADSTQVESFDRFDPDSNSTSFWSHLVDAMHRKGIVVSFSEGGVNELKGLLLCLRVLQNTLPIQLVHKGDVSQDSMADLVRIGRDLELIDSVQQDIWFVNTERCLVEGSGDQFSRFSNKWIASLFNSFEEMILMDSDVVPFINPSEFFQTKEYIKSGALFYRDRAANEYINSGHVEFYKKLLPGLKDHMDFEIPLVGNQTMENDFFKHHYKQLMESGAVVMNRKARLPGLLISTSMQLWEETSEPLYGDKELWWLGQSISGNENYAFNKNYAGAIGIVESEGDDKNVVCSTKLAHFNDDFKLMWINGGLQNCKKSTWKIDYQKNAKLRKNWKSVEDLEKWYKSPLEIDGAIIPVHNNVPLLQRIFGDPIGFQKCPRLGCIGYYWCAHDHNGATLVQFDDDQKKWIKSIVNLWNANI</sequence>
<protein>
    <submittedName>
        <fullName evidence="10">Glycosyltransferase family 71 protein</fullName>
    </submittedName>
</protein>
<dbReference type="PANTHER" id="PTHR31392:SF1">
    <property type="entry name" value="ALPHA-1,3-MANNOSYLTRANSFERASE MNN1-RELATED"/>
    <property type="match status" value="1"/>
</dbReference>
<dbReference type="RefSeq" id="XP_019038401.1">
    <property type="nucleotide sequence ID" value="XM_019185790.1"/>
</dbReference>
<evidence type="ECO:0000256" key="1">
    <source>
        <dbReference type="ARBA" id="ARBA00004606"/>
    </source>
</evidence>